<evidence type="ECO:0000256" key="3">
    <source>
        <dbReference type="ARBA" id="ARBA00022723"/>
    </source>
</evidence>
<accession>A0A1Y2FXL6</accession>
<evidence type="ECO:0000256" key="4">
    <source>
        <dbReference type="ARBA" id="ARBA00022964"/>
    </source>
</evidence>
<dbReference type="InterPro" id="IPR051178">
    <property type="entry name" value="TfdA_dioxygenase"/>
</dbReference>
<keyword evidence="9" id="KW-1185">Reference proteome</keyword>
<dbReference type="InParanoid" id="A0A1Y2FXL6"/>
<dbReference type="Proteomes" id="UP000193467">
    <property type="component" value="Unassembled WGS sequence"/>
</dbReference>
<keyword evidence="4" id="KW-0223">Dioxygenase</keyword>
<dbReference type="STRING" id="106004.A0A1Y2FXL6"/>
<dbReference type="EMBL" id="MCGR01000008">
    <property type="protein sequence ID" value="ORY88784.1"/>
    <property type="molecule type" value="Genomic_DNA"/>
</dbReference>
<comment type="caution">
    <text evidence="8">The sequence shown here is derived from an EMBL/GenBank/DDBJ whole genome shotgun (WGS) entry which is preliminary data.</text>
</comment>
<evidence type="ECO:0000256" key="2">
    <source>
        <dbReference type="ARBA" id="ARBA00005896"/>
    </source>
</evidence>
<evidence type="ECO:0000256" key="6">
    <source>
        <dbReference type="ARBA" id="ARBA00023004"/>
    </source>
</evidence>
<evidence type="ECO:0000259" key="7">
    <source>
        <dbReference type="Pfam" id="PF02668"/>
    </source>
</evidence>
<feature type="domain" description="TauD/TfdA-like" evidence="7">
    <location>
        <begin position="36"/>
        <end position="388"/>
    </location>
</feature>
<comment type="cofactor">
    <cofactor evidence="1">
        <name>Fe(2+)</name>
        <dbReference type="ChEBI" id="CHEBI:29033"/>
    </cofactor>
</comment>
<evidence type="ECO:0000256" key="5">
    <source>
        <dbReference type="ARBA" id="ARBA00023002"/>
    </source>
</evidence>
<keyword evidence="3" id="KW-0479">Metal-binding</keyword>
<dbReference type="InterPro" id="IPR042098">
    <property type="entry name" value="TauD-like_sf"/>
</dbReference>
<dbReference type="SUPFAM" id="SSF51197">
    <property type="entry name" value="Clavaminate synthase-like"/>
    <property type="match status" value="1"/>
</dbReference>
<evidence type="ECO:0000313" key="9">
    <source>
        <dbReference type="Proteomes" id="UP000193467"/>
    </source>
</evidence>
<dbReference type="PANTHER" id="PTHR43779">
    <property type="entry name" value="DIOXYGENASE RV0097-RELATED"/>
    <property type="match status" value="1"/>
</dbReference>
<protein>
    <submittedName>
        <fullName evidence="8">Clavaminate synthase-like protein</fullName>
    </submittedName>
</protein>
<organism evidence="8 9">
    <name type="scientific">Leucosporidium creatinivorum</name>
    <dbReference type="NCBI Taxonomy" id="106004"/>
    <lineage>
        <taxon>Eukaryota</taxon>
        <taxon>Fungi</taxon>
        <taxon>Dikarya</taxon>
        <taxon>Basidiomycota</taxon>
        <taxon>Pucciniomycotina</taxon>
        <taxon>Microbotryomycetes</taxon>
        <taxon>Leucosporidiales</taxon>
        <taxon>Leucosporidium</taxon>
    </lineage>
</organism>
<dbReference type="GO" id="GO:0046872">
    <property type="term" value="F:metal ion binding"/>
    <property type="evidence" value="ECO:0007669"/>
    <property type="project" value="UniProtKB-KW"/>
</dbReference>
<dbReference type="Pfam" id="PF02668">
    <property type="entry name" value="TauD"/>
    <property type="match status" value="1"/>
</dbReference>
<evidence type="ECO:0000256" key="1">
    <source>
        <dbReference type="ARBA" id="ARBA00001954"/>
    </source>
</evidence>
<evidence type="ECO:0000313" key="8">
    <source>
        <dbReference type="EMBL" id="ORY88784.1"/>
    </source>
</evidence>
<dbReference type="FunCoup" id="A0A1Y2FXL6">
    <property type="interactions" value="1"/>
</dbReference>
<sequence length="408" mass="45070">MPGLKPQLTTRPIPYAEGTSPALKEAEFGVIVDGVADINNITASEFVEIERLLYTHGLVLFPGVKLTPKGQYELTQAFDPLALGEYGHGSVGRPEAKSILHPDLRNIPSNPAVQLIGNGPIDDSEITQGLRIPCVLKHPSHETFHKTALSEEDSKKGITRFYRWHIDASLYAREPPRVTTLYGLKMPTETRQTVRYDDGTGDELAVPLGGTAFVSGRIMFDLLPARLKSLAVRTKVQYAPHPYVWMGSAKSRSTGLGMESDGTEMSRDDLPPWSEDNIKIYPMLWKNPVTGNLHFQVHPSGVESMIIDPLPAGGEATADTLYPSGAHLTDLKEVRDLLYSMQRPAISPQYVYTHSWSPNDLALFHNRGTLHTITGAFQPHEQRAFWQCNIAASDAPVGPNEEDVKTWA</sequence>
<keyword evidence="5" id="KW-0560">Oxidoreductase</keyword>
<dbReference type="GO" id="GO:0051213">
    <property type="term" value="F:dioxygenase activity"/>
    <property type="evidence" value="ECO:0007669"/>
    <property type="project" value="UniProtKB-KW"/>
</dbReference>
<dbReference type="AlphaFoldDB" id="A0A1Y2FXL6"/>
<proteinExistence type="inferred from homology"/>
<name>A0A1Y2FXL6_9BASI</name>
<reference evidence="8 9" key="1">
    <citation type="submission" date="2016-07" db="EMBL/GenBank/DDBJ databases">
        <title>Pervasive Adenine N6-methylation of Active Genes in Fungi.</title>
        <authorList>
            <consortium name="DOE Joint Genome Institute"/>
            <person name="Mondo S.J."/>
            <person name="Dannebaum R.O."/>
            <person name="Kuo R.C."/>
            <person name="Labutti K."/>
            <person name="Haridas S."/>
            <person name="Kuo A."/>
            <person name="Salamov A."/>
            <person name="Ahrendt S.R."/>
            <person name="Lipzen A."/>
            <person name="Sullivan W."/>
            <person name="Andreopoulos W.B."/>
            <person name="Clum A."/>
            <person name="Lindquist E."/>
            <person name="Daum C."/>
            <person name="Ramamoorthy G.K."/>
            <person name="Gryganskyi A."/>
            <person name="Culley D."/>
            <person name="Magnuson J.K."/>
            <person name="James T.Y."/>
            <person name="O'Malley M.A."/>
            <person name="Stajich J.E."/>
            <person name="Spatafora J.W."/>
            <person name="Visel A."/>
            <person name="Grigoriev I.V."/>
        </authorList>
    </citation>
    <scope>NUCLEOTIDE SEQUENCE [LARGE SCALE GENOMIC DNA]</scope>
    <source>
        <strain evidence="8 9">62-1032</strain>
    </source>
</reference>
<comment type="similarity">
    <text evidence="2">Belongs to the TfdA dioxygenase family.</text>
</comment>
<keyword evidence="6" id="KW-0408">Iron</keyword>
<dbReference type="PANTHER" id="PTHR43779:SF2">
    <property type="entry name" value="ALPHA-KETOGLUTARATE-DEPENDENT XANTHINE DIOXYGENASE XAN1"/>
    <property type="match status" value="1"/>
</dbReference>
<dbReference type="OrthoDB" id="93019at2759"/>
<gene>
    <name evidence="8" type="ORF">BCR35DRAFT_288570</name>
</gene>
<dbReference type="InterPro" id="IPR003819">
    <property type="entry name" value="TauD/TfdA-like"/>
</dbReference>
<dbReference type="Gene3D" id="3.60.130.10">
    <property type="entry name" value="Clavaminate synthase-like"/>
    <property type="match status" value="1"/>
</dbReference>